<dbReference type="GO" id="GO:0046872">
    <property type="term" value="F:metal ion binding"/>
    <property type="evidence" value="ECO:0007669"/>
    <property type="project" value="UniProtKB-KW"/>
</dbReference>
<dbReference type="PANTHER" id="PTHR45953">
    <property type="entry name" value="IDURONATE 2-SULFATASE"/>
    <property type="match status" value="1"/>
</dbReference>
<accession>A0A6C2UB90</accession>
<dbReference type="AlphaFoldDB" id="A0A6C2UB90"/>
<reference evidence="5 6" key="1">
    <citation type="submission" date="2019-04" db="EMBL/GenBank/DDBJ databases">
        <authorList>
            <person name="Van Vliet M D."/>
        </authorList>
    </citation>
    <scope>NUCLEOTIDE SEQUENCE [LARGE SCALE GENOMIC DNA]</scope>
    <source>
        <strain evidence="5 6">F1</strain>
    </source>
</reference>
<dbReference type="CDD" id="cd16155">
    <property type="entry name" value="sulfatase_like"/>
    <property type="match status" value="1"/>
</dbReference>
<evidence type="ECO:0000256" key="1">
    <source>
        <dbReference type="ARBA" id="ARBA00022723"/>
    </source>
</evidence>
<dbReference type="InterPro" id="IPR017850">
    <property type="entry name" value="Alkaline_phosphatase_core_sf"/>
</dbReference>
<evidence type="ECO:0000256" key="3">
    <source>
        <dbReference type="SAM" id="SignalP"/>
    </source>
</evidence>
<dbReference type="InterPro" id="IPR000917">
    <property type="entry name" value="Sulfatase_N"/>
</dbReference>
<dbReference type="Gene3D" id="3.40.720.10">
    <property type="entry name" value="Alkaline Phosphatase, subunit A"/>
    <property type="match status" value="1"/>
</dbReference>
<feature type="domain" description="Sulfatase N-terminal" evidence="4">
    <location>
        <begin position="24"/>
        <end position="383"/>
    </location>
</feature>
<dbReference type="PANTHER" id="PTHR45953:SF1">
    <property type="entry name" value="IDURONATE 2-SULFATASE"/>
    <property type="match status" value="1"/>
</dbReference>
<dbReference type="EMBL" id="CAAHFG010000004">
    <property type="protein sequence ID" value="VGO16907.1"/>
    <property type="molecule type" value="Genomic_DNA"/>
</dbReference>
<sequence>MFKHLLIAAVAAASICAVAETEKPNILFIFADDLSYETIGAFDILDIDTPHLDSLVEAGTTFTHAYNMGAYNGAVCVASRAMLNTGRFVWGTYQHDTGPKMKAEVEGGRMWSQLMNKAGYRTYMTGKWHVKAQPSDIFDVAANDRPGMPRDFWRQGSADGIKPKHYGYFRPVDEEDYKNGWKPWDTSNGGFWEGGKHWSEVVADDALDFIADAKEHEEPFFMYVAFNAAHDPRQAPKEYIDRYPLDRIKLPENFVPAYKYQDEIGCGKSLRDAALAPFPRTEFAVKVHRQEYFALITHMDDQIGRILQALEESGKADNTYIVFTADHGLAVGRHGLIGKQNMYDHSVRVPFMVVGPNIDKGTENTNPIYLQDIMPTSLELAGAPIPDYVEFKSLKALLEGKKAEHYDSIYGAYKNQQRMIQKGDWKYIAYPTCDGERLYNIKSDPFEMKDLSTNPEYAAKMKELRSGLLALSTDLNDPLDYNDPVTSWKKAAPSKSKKAAH</sequence>
<evidence type="ECO:0000313" key="5">
    <source>
        <dbReference type="EMBL" id="VGO16907.1"/>
    </source>
</evidence>
<keyword evidence="2" id="KW-0378">Hydrolase</keyword>
<evidence type="ECO:0000256" key="2">
    <source>
        <dbReference type="ARBA" id="ARBA00022801"/>
    </source>
</evidence>
<dbReference type="GO" id="GO:0008484">
    <property type="term" value="F:sulfuric ester hydrolase activity"/>
    <property type="evidence" value="ECO:0007669"/>
    <property type="project" value="TreeGrafter"/>
</dbReference>
<evidence type="ECO:0000259" key="4">
    <source>
        <dbReference type="Pfam" id="PF00884"/>
    </source>
</evidence>
<dbReference type="Proteomes" id="UP000366872">
    <property type="component" value="Unassembled WGS sequence"/>
</dbReference>
<name>A0A6C2UB90_PONDE</name>
<protein>
    <submittedName>
        <fullName evidence="5">Arylsulfatase</fullName>
    </submittedName>
</protein>
<dbReference type="SUPFAM" id="SSF53649">
    <property type="entry name" value="Alkaline phosphatase-like"/>
    <property type="match status" value="1"/>
</dbReference>
<feature type="chain" id="PRO_5028877896" evidence="3">
    <location>
        <begin position="20"/>
        <end position="501"/>
    </location>
</feature>
<keyword evidence="1" id="KW-0479">Metal-binding</keyword>
<dbReference type="RefSeq" id="WP_136082421.1">
    <property type="nucleotide sequence ID" value="NZ_CAAHFG010000004.1"/>
</dbReference>
<keyword evidence="6" id="KW-1185">Reference proteome</keyword>
<gene>
    <name evidence="5" type="ORF">PDESU_05499</name>
</gene>
<dbReference type="GO" id="GO:0005737">
    <property type="term" value="C:cytoplasm"/>
    <property type="evidence" value="ECO:0007669"/>
    <property type="project" value="TreeGrafter"/>
</dbReference>
<keyword evidence="3" id="KW-0732">Signal</keyword>
<proteinExistence type="predicted"/>
<dbReference type="Pfam" id="PF00884">
    <property type="entry name" value="Sulfatase"/>
    <property type="match status" value="1"/>
</dbReference>
<evidence type="ECO:0000313" key="6">
    <source>
        <dbReference type="Proteomes" id="UP000366872"/>
    </source>
</evidence>
<feature type="signal peptide" evidence="3">
    <location>
        <begin position="1"/>
        <end position="19"/>
    </location>
</feature>
<organism evidence="5 6">
    <name type="scientific">Pontiella desulfatans</name>
    <dbReference type="NCBI Taxonomy" id="2750659"/>
    <lineage>
        <taxon>Bacteria</taxon>
        <taxon>Pseudomonadati</taxon>
        <taxon>Kiritimatiellota</taxon>
        <taxon>Kiritimatiellia</taxon>
        <taxon>Kiritimatiellales</taxon>
        <taxon>Pontiellaceae</taxon>
        <taxon>Pontiella</taxon>
    </lineage>
</organism>